<feature type="non-terminal residue" evidence="2">
    <location>
        <position position="1"/>
    </location>
</feature>
<reference evidence="2" key="1">
    <citation type="submission" date="2022-11" db="EMBL/GenBank/DDBJ databases">
        <title>Centuries of genome instability and evolution in soft-shell clam transmissible cancer (bioRxiv).</title>
        <authorList>
            <person name="Hart S.F.M."/>
            <person name="Yonemitsu M.A."/>
            <person name="Giersch R.M."/>
            <person name="Beal B.F."/>
            <person name="Arriagada G."/>
            <person name="Davis B.W."/>
            <person name="Ostrander E.A."/>
            <person name="Goff S.P."/>
            <person name="Metzger M.J."/>
        </authorList>
    </citation>
    <scope>NUCLEOTIDE SEQUENCE</scope>
    <source>
        <strain evidence="2">MELC-2E11</strain>
        <tissue evidence="2">Siphon/mantle</tissue>
    </source>
</reference>
<sequence>EMKAREQLKEEKNINKLSHRNRVQRTPSLDAIRAREQKFTNDAIVTERRRTRFKDIIPQYDASADRHCKAYFKRQDVQQLIGVTRSR</sequence>
<proteinExistence type="predicted"/>
<evidence type="ECO:0000313" key="3">
    <source>
        <dbReference type="Proteomes" id="UP001164746"/>
    </source>
</evidence>
<feature type="compositionally biased region" description="Basic and acidic residues" evidence="1">
    <location>
        <begin position="1"/>
        <end position="14"/>
    </location>
</feature>
<keyword evidence="3" id="KW-1185">Reference proteome</keyword>
<feature type="non-terminal residue" evidence="2">
    <location>
        <position position="87"/>
    </location>
</feature>
<dbReference type="EMBL" id="CP111016">
    <property type="protein sequence ID" value="WAR04695.1"/>
    <property type="molecule type" value="Genomic_DNA"/>
</dbReference>
<organism evidence="2 3">
    <name type="scientific">Mya arenaria</name>
    <name type="common">Soft-shell clam</name>
    <dbReference type="NCBI Taxonomy" id="6604"/>
    <lineage>
        <taxon>Eukaryota</taxon>
        <taxon>Metazoa</taxon>
        <taxon>Spiralia</taxon>
        <taxon>Lophotrochozoa</taxon>
        <taxon>Mollusca</taxon>
        <taxon>Bivalvia</taxon>
        <taxon>Autobranchia</taxon>
        <taxon>Heteroconchia</taxon>
        <taxon>Euheterodonta</taxon>
        <taxon>Imparidentia</taxon>
        <taxon>Neoheterodontei</taxon>
        <taxon>Myida</taxon>
        <taxon>Myoidea</taxon>
        <taxon>Myidae</taxon>
        <taxon>Mya</taxon>
    </lineage>
</organism>
<dbReference type="Proteomes" id="UP001164746">
    <property type="component" value="Chromosome 5"/>
</dbReference>
<accession>A0ABY7E4D6</accession>
<evidence type="ECO:0000256" key="1">
    <source>
        <dbReference type="SAM" id="MobiDB-lite"/>
    </source>
</evidence>
<gene>
    <name evidence="2" type="ORF">MAR_020064</name>
</gene>
<protein>
    <submittedName>
        <fullName evidence="2">Uncharacterized protein</fullName>
    </submittedName>
</protein>
<evidence type="ECO:0000313" key="2">
    <source>
        <dbReference type="EMBL" id="WAR04695.1"/>
    </source>
</evidence>
<feature type="region of interest" description="Disordered" evidence="1">
    <location>
        <begin position="1"/>
        <end position="29"/>
    </location>
</feature>
<name>A0ABY7E4D6_MYAAR</name>